<proteinExistence type="inferred from homology"/>
<evidence type="ECO:0000256" key="12">
    <source>
        <dbReference type="SAM" id="Coils"/>
    </source>
</evidence>
<feature type="domain" description="PLD phosphodiesterase" evidence="14">
    <location>
        <begin position="297"/>
        <end position="323"/>
    </location>
</feature>
<keyword evidence="8" id="KW-0378">Hydrolase</keyword>
<keyword evidence="12" id="KW-0175">Coiled coil</keyword>
<dbReference type="InterPro" id="IPR001736">
    <property type="entry name" value="PLipase_D/transphosphatidylase"/>
</dbReference>
<dbReference type="GO" id="GO:0006793">
    <property type="term" value="P:phosphorus metabolic process"/>
    <property type="evidence" value="ECO:0007669"/>
    <property type="project" value="UniProtKB-ARBA"/>
</dbReference>
<dbReference type="PANTHER" id="PTHR43856">
    <property type="entry name" value="CARDIOLIPIN HYDROLASE"/>
    <property type="match status" value="1"/>
</dbReference>
<evidence type="ECO:0000256" key="6">
    <source>
        <dbReference type="ARBA" id="ARBA00018392"/>
    </source>
</evidence>
<evidence type="ECO:0000256" key="13">
    <source>
        <dbReference type="SAM" id="SignalP"/>
    </source>
</evidence>
<evidence type="ECO:0000259" key="14">
    <source>
        <dbReference type="PROSITE" id="PS50035"/>
    </source>
</evidence>
<dbReference type="STRING" id="1414854.GQ61_01760"/>
<dbReference type="GO" id="GO:0005576">
    <property type="term" value="C:extracellular region"/>
    <property type="evidence" value="ECO:0007669"/>
    <property type="project" value="UniProtKB-SubCell"/>
</dbReference>
<dbReference type="EC" id="3.1.4.4" evidence="5"/>
<comment type="subcellular location">
    <subcellularLocation>
        <location evidence="3">Secreted</location>
    </subcellularLocation>
</comment>
<evidence type="ECO:0000256" key="2">
    <source>
        <dbReference type="ARBA" id="ARBA00003145"/>
    </source>
</evidence>
<evidence type="ECO:0000256" key="8">
    <source>
        <dbReference type="ARBA" id="ARBA00022801"/>
    </source>
</evidence>
<keyword evidence="7" id="KW-0964">Secreted</keyword>
<dbReference type="PANTHER" id="PTHR43856:SF1">
    <property type="entry name" value="MITOCHONDRIAL CARDIOLIPIN HYDROLASE"/>
    <property type="match status" value="1"/>
</dbReference>
<evidence type="ECO:0000256" key="7">
    <source>
        <dbReference type="ARBA" id="ARBA00022525"/>
    </source>
</evidence>
<evidence type="ECO:0000256" key="11">
    <source>
        <dbReference type="ARBA" id="ARBA00029594"/>
    </source>
</evidence>
<comment type="catalytic activity">
    <reaction evidence="1">
        <text>a 1,2-diacyl-sn-glycero-3-phosphocholine + H2O = a 1,2-diacyl-sn-glycero-3-phosphate + choline + H(+)</text>
        <dbReference type="Rhea" id="RHEA:14445"/>
        <dbReference type="ChEBI" id="CHEBI:15354"/>
        <dbReference type="ChEBI" id="CHEBI:15377"/>
        <dbReference type="ChEBI" id="CHEBI:15378"/>
        <dbReference type="ChEBI" id="CHEBI:57643"/>
        <dbReference type="ChEBI" id="CHEBI:58608"/>
        <dbReference type="EC" id="3.1.4.4"/>
    </reaction>
</comment>
<dbReference type="GO" id="GO:0016891">
    <property type="term" value="F:RNA endonuclease activity producing 5'-phosphomonoesters, hydrolytic mechanism"/>
    <property type="evidence" value="ECO:0007669"/>
    <property type="project" value="TreeGrafter"/>
</dbReference>
<evidence type="ECO:0000313" key="16">
    <source>
        <dbReference type="Proteomes" id="UP000237351"/>
    </source>
</evidence>
<keyword evidence="10" id="KW-0443">Lipid metabolism</keyword>
<evidence type="ECO:0000256" key="3">
    <source>
        <dbReference type="ARBA" id="ARBA00004613"/>
    </source>
</evidence>
<dbReference type="Proteomes" id="UP000237351">
    <property type="component" value="Chromosome"/>
</dbReference>
<dbReference type="PROSITE" id="PS50035">
    <property type="entry name" value="PLD"/>
    <property type="match status" value="1"/>
</dbReference>
<keyword evidence="16" id="KW-1185">Reference proteome</keyword>
<sequence>MFNKRLFFIYFLVALHVSLPTFASLEEGVIIENGSGDGKKLFLEQVRNAKDFLVIGAYKMQKELLPDEELMQALTEASKKIPSKIMLESRLTPEEIHKALDVKEGDSLRAVKKTGAQILSDLPEFKNIHLKLLLTSELALVGTTNYDNHSEDFFIRNFTLILRDPKLLSQIKEVLYNAEHGKEITLPSYTVKDIQNDRTRLSWGPYQHLDHLLQMIDQAKEDIAIYQQDIQDTKIVEALEKKLTSGVKVRILMSNYPFGKERPNKSYPNQLRLVKKGAEVRLTGKKIFQDDLPLHIHAKVLIVDGGTDHQLMYLGSANFYPPIFDPEERNLNLGCITCATRYVVPVLNTFEDDWAFHEDQRLVAER</sequence>
<accession>A0A1W6N3E0</accession>
<evidence type="ECO:0000256" key="9">
    <source>
        <dbReference type="ARBA" id="ARBA00022963"/>
    </source>
</evidence>
<gene>
    <name evidence="15" type="ORF">GQ61_01760</name>
</gene>
<feature type="signal peptide" evidence="13">
    <location>
        <begin position="1"/>
        <end position="23"/>
    </location>
</feature>
<dbReference type="EMBL" id="CP008743">
    <property type="protein sequence ID" value="ARN84271.1"/>
    <property type="molecule type" value="Genomic_DNA"/>
</dbReference>
<dbReference type="GO" id="GO:0016042">
    <property type="term" value="P:lipid catabolic process"/>
    <property type="evidence" value="ECO:0007669"/>
    <property type="project" value="UniProtKB-KW"/>
</dbReference>
<keyword evidence="9" id="KW-0442">Lipid degradation</keyword>
<dbReference type="CDD" id="cd00138">
    <property type="entry name" value="PLDc_SF"/>
    <property type="match status" value="1"/>
</dbReference>
<dbReference type="InterPro" id="IPR025202">
    <property type="entry name" value="PLD-like_dom"/>
</dbReference>
<dbReference type="SUPFAM" id="SSF56024">
    <property type="entry name" value="Phospholipase D/nuclease"/>
    <property type="match status" value="2"/>
</dbReference>
<dbReference type="InterPro" id="IPR051406">
    <property type="entry name" value="PLD_domain"/>
</dbReference>
<dbReference type="AlphaFoldDB" id="A0A1W6N3E0"/>
<comment type="similarity">
    <text evidence="4">Belongs to the phospholipase D family.</text>
</comment>
<feature type="coiled-coil region" evidence="12">
    <location>
        <begin position="209"/>
        <end position="236"/>
    </location>
</feature>
<dbReference type="KEGG" id="naf:GQ61_01760"/>
<protein>
    <recommendedName>
        <fullName evidence="6">Phospholipase D</fullName>
        <ecNumber evidence="5">3.1.4.4</ecNumber>
    </recommendedName>
    <alternativeName>
        <fullName evidence="11">Choline phosphatase</fullName>
    </alternativeName>
</protein>
<evidence type="ECO:0000313" key="15">
    <source>
        <dbReference type="EMBL" id="ARN84271.1"/>
    </source>
</evidence>
<evidence type="ECO:0000256" key="10">
    <source>
        <dbReference type="ARBA" id="ARBA00023098"/>
    </source>
</evidence>
<dbReference type="Gene3D" id="3.30.870.10">
    <property type="entry name" value="Endonuclease Chain A"/>
    <property type="match status" value="2"/>
</dbReference>
<dbReference type="Pfam" id="PF13091">
    <property type="entry name" value="PLDc_2"/>
    <property type="match status" value="1"/>
</dbReference>
<reference evidence="15 16" key="1">
    <citation type="submission" date="2014-06" db="EMBL/GenBank/DDBJ databases">
        <title>The genome of the endonuclear symbiont Nucleicultrix amoebiphila.</title>
        <authorList>
            <person name="Schulz F."/>
            <person name="Horn M."/>
        </authorList>
    </citation>
    <scope>NUCLEOTIDE SEQUENCE [LARGE SCALE GENOMIC DNA]</scope>
    <source>
        <strain evidence="15 16">FS5</strain>
    </source>
</reference>
<dbReference type="RefSeq" id="WP_085783638.1">
    <property type="nucleotide sequence ID" value="NZ_CP008743.1"/>
</dbReference>
<name>A0A1W6N3E0_9PROT</name>
<comment type="function">
    <text evidence="2">Could be a virulence factor.</text>
</comment>
<organism evidence="15 16">
    <name type="scientific">Candidatus Nucleicultrix amoebiphila FS5</name>
    <dbReference type="NCBI Taxonomy" id="1414854"/>
    <lineage>
        <taxon>Bacteria</taxon>
        <taxon>Pseudomonadati</taxon>
        <taxon>Pseudomonadota</taxon>
        <taxon>Alphaproteobacteria</taxon>
        <taxon>Holosporales</taxon>
        <taxon>Candidatus Nucleicultricaceae</taxon>
        <taxon>Candidatus Nucleicultrix</taxon>
    </lineage>
</organism>
<dbReference type="GO" id="GO:0004630">
    <property type="term" value="F:phospholipase D activity"/>
    <property type="evidence" value="ECO:0007669"/>
    <property type="project" value="UniProtKB-EC"/>
</dbReference>
<evidence type="ECO:0000256" key="5">
    <source>
        <dbReference type="ARBA" id="ARBA00012027"/>
    </source>
</evidence>
<keyword evidence="13" id="KW-0732">Signal</keyword>
<evidence type="ECO:0000256" key="1">
    <source>
        <dbReference type="ARBA" id="ARBA00000798"/>
    </source>
</evidence>
<dbReference type="OrthoDB" id="9762009at2"/>
<feature type="chain" id="PRO_5010873732" description="Phospholipase D" evidence="13">
    <location>
        <begin position="24"/>
        <end position="366"/>
    </location>
</feature>
<evidence type="ECO:0000256" key="4">
    <source>
        <dbReference type="ARBA" id="ARBA00008664"/>
    </source>
</evidence>